<evidence type="ECO:0000256" key="4">
    <source>
        <dbReference type="ARBA" id="ARBA00012142"/>
    </source>
</evidence>
<keyword evidence="9" id="KW-0067">ATP-binding</keyword>
<proteinExistence type="inferred from homology"/>
<organism evidence="16 17">
    <name type="scientific">Brassica carinata</name>
    <name type="common">Ethiopian mustard</name>
    <name type="synonym">Abyssinian cabbage</name>
    <dbReference type="NCBI Taxonomy" id="52824"/>
    <lineage>
        <taxon>Eukaryota</taxon>
        <taxon>Viridiplantae</taxon>
        <taxon>Streptophyta</taxon>
        <taxon>Embryophyta</taxon>
        <taxon>Tracheophyta</taxon>
        <taxon>Spermatophyta</taxon>
        <taxon>Magnoliopsida</taxon>
        <taxon>eudicotyledons</taxon>
        <taxon>Gunneridae</taxon>
        <taxon>Pentapetalae</taxon>
        <taxon>rosids</taxon>
        <taxon>malvids</taxon>
        <taxon>Brassicales</taxon>
        <taxon>Brassicaceae</taxon>
        <taxon>Brassiceae</taxon>
        <taxon>Brassica</taxon>
    </lineage>
</organism>
<dbReference type="GO" id="GO:0030955">
    <property type="term" value="F:potassium ion binding"/>
    <property type="evidence" value="ECO:0007669"/>
    <property type="project" value="InterPro"/>
</dbReference>
<evidence type="ECO:0000256" key="1">
    <source>
        <dbReference type="ARBA" id="ARBA00001958"/>
    </source>
</evidence>
<dbReference type="SUPFAM" id="SSF51621">
    <property type="entry name" value="Phosphoenolpyruvate/pyruvate domain"/>
    <property type="match status" value="1"/>
</dbReference>
<dbReference type="EMBL" id="JAAMPC010000010">
    <property type="protein sequence ID" value="KAG2287998.1"/>
    <property type="molecule type" value="Genomic_DNA"/>
</dbReference>
<dbReference type="InterPro" id="IPR015813">
    <property type="entry name" value="Pyrv/PenolPyrv_kinase-like_dom"/>
</dbReference>
<dbReference type="PANTHER" id="PTHR11817">
    <property type="entry name" value="PYRUVATE KINASE"/>
    <property type="match status" value="1"/>
</dbReference>
<dbReference type="AlphaFoldDB" id="A0A8X7RHF1"/>
<dbReference type="OrthoDB" id="108365at2759"/>
<dbReference type="EC" id="2.7.1.40" evidence="4"/>
<keyword evidence="6" id="KW-0479">Metal-binding</keyword>
<evidence type="ECO:0000256" key="13">
    <source>
        <dbReference type="ARBA" id="ARBA00048152"/>
    </source>
</evidence>
<evidence type="ECO:0000256" key="10">
    <source>
        <dbReference type="ARBA" id="ARBA00022842"/>
    </source>
</evidence>
<evidence type="ECO:0000313" key="17">
    <source>
        <dbReference type="Proteomes" id="UP000886595"/>
    </source>
</evidence>
<feature type="domain" description="Pyruvate kinase C-terminal" evidence="15">
    <location>
        <begin position="245"/>
        <end position="342"/>
    </location>
</feature>
<comment type="caution">
    <text evidence="16">The sequence shown here is derived from an EMBL/GenBank/DDBJ whole genome shotgun (WGS) entry which is preliminary data.</text>
</comment>
<comment type="pathway">
    <text evidence="2">Carbohydrate degradation; glycolysis; pyruvate from D-glyceraldehyde 3-phosphate: step 5/5.</text>
</comment>
<dbReference type="GO" id="GO:0000287">
    <property type="term" value="F:magnesium ion binding"/>
    <property type="evidence" value="ECO:0007669"/>
    <property type="project" value="InterPro"/>
</dbReference>
<comment type="similarity">
    <text evidence="3">Belongs to the pyruvate kinase family.</text>
</comment>
<dbReference type="Gene3D" id="3.20.20.60">
    <property type="entry name" value="Phosphoenolpyruvate-binding domains"/>
    <property type="match status" value="2"/>
</dbReference>
<feature type="domain" description="Pyruvate kinase barrel" evidence="14">
    <location>
        <begin position="13"/>
        <end position="86"/>
    </location>
</feature>
<sequence length="357" mass="38740">MAYEQKIKIGAAKTKMVWTLGAASRSVVMIEKLLEAGMNIARFDFSEGSHAHHQETIINLRTAIRNTGILCAVMLDTKGPEIRTGEGETINLPTLTRKDKVDIVQWGIPNRIDIIVLSSVHKGSDLDQVRNLLGMHANNIMLMSKSGSGSEKMIDKASALGIPIVTAVQILGGQTTDDDLPNAVLDCTTDCVMLLADEEEAHPDIVLQRISSLCKELESSIDYKAVQQKIRKALPRPVLPIMARKAAYACWKYPKAKAIIITAKATVNFVAKCRPSVPVLLVVSMSESFKWSSHVASHGLVSRGIIPLMGAESKTIEDMISFGVQVAKKEGICNAGDSVVTLRVLNGCPVLVPLHVQ</sequence>
<evidence type="ECO:0000256" key="8">
    <source>
        <dbReference type="ARBA" id="ARBA00022777"/>
    </source>
</evidence>
<dbReference type="GO" id="GO:0005524">
    <property type="term" value="F:ATP binding"/>
    <property type="evidence" value="ECO:0007669"/>
    <property type="project" value="UniProtKB-KW"/>
</dbReference>
<dbReference type="SUPFAM" id="SSF52935">
    <property type="entry name" value="PK C-terminal domain-like"/>
    <property type="match status" value="1"/>
</dbReference>
<evidence type="ECO:0000256" key="2">
    <source>
        <dbReference type="ARBA" id="ARBA00004997"/>
    </source>
</evidence>
<reference evidence="16 17" key="1">
    <citation type="submission" date="2020-02" db="EMBL/GenBank/DDBJ databases">
        <authorList>
            <person name="Ma Q."/>
            <person name="Huang Y."/>
            <person name="Song X."/>
            <person name="Pei D."/>
        </authorList>
    </citation>
    <scope>NUCLEOTIDE SEQUENCE [LARGE SCALE GENOMIC DNA]</scope>
    <source>
        <strain evidence="16">Sxm20200214</strain>
        <tissue evidence="16">Leaf</tissue>
    </source>
</reference>
<evidence type="ECO:0000259" key="14">
    <source>
        <dbReference type="Pfam" id="PF00224"/>
    </source>
</evidence>
<keyword evidence="17" id="KW-1185">Reference proteome</keyword>
<dbReference type="GO" id="GO:0004743">
    <property type="term" value="F:pyruvate kinase activity"/>
    <property type="evidence" value="ECO:0007669"/>
    <property type="project" value="UniProtKB-EC"/>
</dbReference>
<evidence type="ECO:0000256" key="12">
    <source>
        <dbReference type="ARBA" id="ARBA00023317"/>
    </source>
</evidence>
<evidence type="ECO:0000256" key="6">
    <source>
        <dbReference type="ARBA" id="ARBA00022723"/>
    </source>
</evidence>
<dbReference type="Pfam" id="PF02887">
    <property type="entry name" value="PK_C"/>
    <property type="match status" value="1"/>
</dbReference>
<evidence type="ECO:0000259" key="15">
    <source>
        <dbReference type="Pfam" id="PF02887"/>
    </source>
</evidence>
<dbReference type="GO" id="GO:0016301">
    <property type="term" value="F:kinase activity"/>
    <property type="evidence" value="ECO:0007669"/>
    <property type="project" value="UniProtKB-KW"/>
</dbReference>
<dbReference type="InterPro" id="IPR036918">
    <property type="entry name" value="Pyrv_Knase_C_sf"/>
</dbReference>
<evidence type="ECO:0000256" key="7">
    <source>
        <dbReference type="ARBA" id="ARBA00022741"/>
    </source>
</evidence>
<evidence type="ECO:0000313" key="16">
    <source>
        <dbReference type="EMBL" id="KAG2287998.1"/>
    </source>
</evidence>
<gene>
    <name evidence="16" type="ORF">Bca52824_047602</name>
</gene>
<keyword evidence="5" id="KW-0808">Transferase</keyword>
<evidence type="ECO:0000256" key="11">
    <source>
        <dbReference type="ARBA" id="ARBA00023152"/>
    </source>
</evidence>
<keyword evidence="8" id="KW-0418">Kinase</keyword>
<dbReference type="InterPro" id="IPR015793">
    <property type="entry name" value="Pyrv_Knase_brl"/>
</dbReference>
<keyword evidence="10" id="KW-0460">Magnesium</keyword>
<dbReference type="InterPro" id="IPR001697">
    <property type="entry name" value="Pyr_Knase"/>
</dbReference>
<name>A0A8X7RHF1_BRACI</name>
<dbReference type="Pfam" id="PF00224">
    <property type="entry name" value="PK"/>
    <property type="match status" value="2"/>
</dbReference>
<accession>A0A8X7RHF1</accession>
<comment type="cofactor">
    <cofactor evidence="1">
        <name>K(+)</name>
        <dbReference type="ChEBI" id="CHEBI:29103"/>
    </cofactor>
</comment>
<dbReference type="Proteomes" id="UP000886595">
    <property type="component" value="Unassembled WGS sequence"/>
</dbReference>
<dbReference type="InterPro" id="IPR040442">
    <property type="entry name" value="Pyrv_kinase-like_dom_sf"/>
</dbReference>
<evidence type="ECO:0000256" key="3">
    <source>
        <dbReference type="ARBA" id="ARBA00008663"/>
    </source>
</evidence>
<keyword evidence="7" id="KW-0547">Nucleotide-binding</keyword>
<keyword evidence="11" id="KW-0324">Glycolysis</keyword>
<feature type="domain" description="Pyruvate kinase barrel" evidence="14">
    <location>
        <begin position="87"/>
        <end position="145"/>
    </location>
</feature>
<protein>
    <recommendedName>
        <fullName evidence="4">pyruvate kinase</fullName>
        <ecNumber evidence="4">2.7.1.40</ecNumber>
    </recommendedName>
</protein>
<comment type="catalytic activity">
    <reaction evidence="13">
        <text>pyruvate + ATP = phosphoenolpyruvate + ADP + H(+)</text>
        <dbReference type="Rhea" id="RHEA:18157"/>
        <dbReference type="ChEBI" id="CHEBI:15361"/>
        <dbReference type="ChEBI" id="CHEBI:15378"/>
        <dbReference type="ChEBI" id="CHEBI:30616"/>
        <dbReference type="ChEBI" id="CHEBI:58702"/>
        <dbReference type="ChEBI" id="CHEBI:456216"/>
        <dbReference type="EC" id="2.7.1.40"/>
    </reaction>
</comment>
<keyword evidence="12" id="KW-0670">Pyruvate</keyword>
<dbReference type="InterPro" id="IPR015795">
    <property type="entry name" value="Pyrv_Knase_C"/>
</dbReference>
<dbReference type="Gene3D" id="3.40.1380.20">
    <property type="entry name" value="Pyruvate kinase, C-terminal domain"/>
    <property type="match status" value="1"/>
</dbReference>
<evidence type="ECO:0000256" key="5">
    <source>
        <dbReference type="ARBA" id="ARBA00022679"/>
    </source>
</evidence>
<evidence type="ECO:0000256" key="9">
    <source>
        <dbReference type="ARBA" id="ARBA00022840"/>
    </source>
</evidence>